<evidence type="ECO:0000313" key="5">
    <source>
        <dbReference type="RefSeq" id="XP_032334858.1"/>
    </source>
</evidence>
<dbReference type="PANTHER" id="PTHR14907:SF3">
    <property type="entry name" value="SUPPRESSOR APC DOMAIN-CONTAINING PROTEIN 2"/>
    <property type="match status" value="1"/>
</dbReference>
<dbReference type="AlphaFoldDB" id="A0A8B8SY76"/>
<dbReference type="GeneID" id="116663333"/>
<dbReference type="Pfam" id="PF25825">
    <property type="entry name" value="SAPC2_N"/>
    <property type="match status" value="1"/>
</dbReference>
<proteinExistence type="predicted"/>
<dbReference type="RefSeq" id="XP_032334858.1">
    <property type="nucleotide sequence ID" value="XM_032478967.1"/>
</dbReference>
<dbReference type="InterPro" id="IPR057953">
    <property type="entry name" value="SAPC2_N"/>
</dbReference>
<feature type="compositionally biased region" description="Low complexity" evidence="2">
    <location>
        <begin position="54"/>
        <end position="63"/>
    </location>
</feature>
<feature type="region of interest" description="Disordered" evidence="2">
    <location>
        <begin position="382"/>
        <end position="403"/>
    </location>
</feature>
<feature type="coiled-coil region" evidence="1">
    <location>
        <begin position="420"/>
        <end position="454"/>
    </location>
</feature>
<gene>
    <name evidence="5" type="primary">SAPCD2</name>
</gene>
<dbReference type="Proteomes" id="UP000694856">
    <property type="component" value="Chromosome 4"/>
</dbReference>
<feature type="compositionally biased region" description="Low complexity" evidence="2">
    <location>
        <begin position="382"/>
        <end position="402"/>
    </location>
</feature>
<accession>A0A8B8SY76</accession>
<evidence type="ECO:0000256" key="2">
    <source>
        <dbReference type="SAM" id="MobiDB-lite"/>
    </source>
</evidence>
<name>A0A8B8SY76_CAMFR</name>
<feature type="region of interest" description="Disordered" evidence="2">
    <location>
        <begin position="18"/>
        <end position="80"/>
    </location>
</feature>
<keyword evidence="4" id="KW-1185">Reference proteome</keyword>
<dbReference type="PANTHER" id="PTHR14907">
    <property type="entry name" value="FI14130P"/>
    <property type="match status" value="1"/>
</dbReference>
<protein>
    <submittedName>
        <fullName evidence="5">Suppressor APC domain-containing protein 2 isoform X1</fullName>
    </submittedName>
</protein>
<evidence type="ECO:0000256" key="1">
    <source>
        <dbReference type="SAM" id="Coils"/>
    </source>
</evidence>
<feature type="region of interest" description="Disordered" evidence="2">
    <location>
        <begin position="154"/>
        <end position="256"/>
    </location>
</feature>
<evidence type="ECO:0000259" key="3">
    <source>
        <dbReference type="Pfam" id="PF25825"/>
    </source>
</evidence>
<keyword evidence="1" id="KW-0175">Coiled coil</keyword>
<dbReference type="KEGG" id="cfr:116663333"/>
<dbReference type="InterPro" id="IPR026828">
    <property type="entry name" value="SAPC2_1/2"/>
</dbReference>
<feature type="compositionally biased region" description="Low complexity" evidence="2">
    <location>
        <begin position="156"/>
        <end position="175"/>
    </location>
</feature>
<evidence type="ECO:0000313" key="4">
    <source>
        <dbReference type="Proteomes" id="UP000694856"/>
    </source>
</evidence>
<feature type="domain" description="Suppressor APC" evidence="3">
    <location>
        <begin position="79"/>
        <end position="153"/>
    </location>
</feature>
<feature type="compositionally biased region" description="Pro residues" evidence="2">
    <location>
        <begin position="176"/>
        <end position="187"/>
    </location>
</feature>
<dbReference type="Pfam" id="PF11414">
    <property type="entry name" value="Suppressor_APC"/>
    <property type="match status" value="1"/>
</dbReference>
<organism evidence="4 5">
    <name type="scientific">Camelus ferus</name>
    <name type="common">Wild bactrian camel</name>
    <name type="synonym">Camelus bactrianus ferus</name>
    <dbReference type="NCBI Taxonomy" id="419612"/>
    <lineage>
        <taxon>Eukaryota</taxon>
        <taxon>Metazoa</taxon>
        <taxon>Chordata</taxon>
        <taxon>Craniata</taxon>
        <taxon>Vertebrata</taxon>
        <taxon>Euteleostomi</taxon>
        <taxon>Mammalia</taxon>
        <taxon>Eutheria</taxon>
        <taxon>Laurasiatheria</taxon>
        <taxon>Artiodactyla</taxon>
        <taxon>Tylopoda</taxon>
        <taxon>Camelidae</taxon>
        <taxon>Camelus</taxon>
    </lineage>
</organism>
<feature type="compositionally biased region" description="Basic and acidic residues" evidence="2">
    <location>
        <begin position="195"/>
        <end position="205"/>
    </location>
</feature>
<reference evidence="5" key="1">
    <citation type="submission" date="2025-08" db="UniProtKB">
        <authorList>
            <consortium name="RefSeq"/>
        </authorList>
    </citation>
    <scope>IDENTIFICATION</scope>
    <source>
        <tissue evidence="5">Ear skin</tissue>
    </source>
</reference>
<dbReference type="CTD" id="89958"/>
<sequence>MLMSADATRRPIQKVAAIVAAGCEPPGPPSGGADRSSATRGPSPGWPRTEPCRRAPMAGAARAEPGRGPHPAPAPGTEGLPRAFLQSLRTLFDILDDRRRGFVHLREIESRWQGTDARELPRGVLEGLRQVAPASGYLTFERFVAGLRTSLLSADGGTRAPARAPARGGCPARPGGQPPPPPPPPPQRLVFAPADEPRTVLERKPLPLGARPTPAGPGGAARSLEKMCGPAEAVPNPAEPERPQGAALERSPSTDAGAVVCRARELGTGDARWAPRARGERRRHTITNGVDCDLLKQMKELEQEQEVLLQGLEMMARGREWYQQQLQRVQERQRRLGQSRASADFGAEGSPRLLGRLLPKVQEVARCLGDLLAAACAGRALPSSSSSGAPCPALAPASPSALGRRRQRQQQAVLILKEQNRLLTQEVTDKSERITQLEQEKSALIKQLFEARALSQQDAGPLDSTFI</sequence>